<protein>
    <submittedName>
        <fullName evidence="1">Uncharacterized protein</fullName>
    </submittedName>
</protein>
<dbReference type="AlphaFoldDB" id="X1KHQ5"/>
<dbReference type="EMBL" id="BARV01009992">
    <property type="protein sequence ID" value="GAI06572.1"/>
    <property type="molecule type" value="Genomic_DNA"/>
</dbReference>
<evidence type="ECO:0000313" key="1">
    <source>
        <dbReference type="EMBL" id="GAI06572.1"/>
    </source>
</evidence>
<reference evidence="1" key="1">
    <citation type="journal article" date="2014" name="Front. Microbiol.">
        <title>High frequency of phylogenetically diverse reductive dehalogenase-homologous genes in deep subseafloor sedimentary metagenomes.</title>
        <authorList>
            <person name="Kawai M."/>
            <person name="Futagami T."/>
            <person name="Toyoda A."/>
            <person name="Takaki Y."/>
            <person name="Nishi S."/>
            <person name="Hori S."/>
            <person name="Arai W."/>
            <person name="Tsubouchi T."/>
            <person name="Morono Y."/>
            <person name="Uchiyama I."/>
            <person name="Ito T."/>
            <person name="Fujiyama A."/>
            <person name="Inagaki F."/>
            <person name="Takami H."/>
        </authorList>
    </citation>
    <scope>NUCLEOTIDE SEQUENCE</scope>
    <source>
        <strain evidence="1">Expedition CK06-06</strain>
    </source>
</reference>
<proteinExistence type="predicted"/>
<organism evidence="1">
    <name type="scientific">marine sediment metagenome</name>
    <dbReference type="NCBI Taxonomy" id="412755"/>
    <lineage>
        <taxon>unclassified sequences</taxon>
        <taxon>metagenomes</taxon>
        <taxon>ecological metagenomes</taxon>
    </lineage>
</organism>
<name>X1KHQ5_9ZZZZ</name>
<comment type="caution">
    <text evidence="1">The sequence shown here is derived from an EMBL/GenBank/DDBJ whole genome shotgun (WGS) entry which is preliminary data.</text>
</comment>
<gene>
    <name evidence="1" type="ORF">S06H3_19504</name>
</gene>
<sequence length="44" mass="5001">MRDKEEIMKDVASEGPVNTDLVLIEMLVDIRDTLSRLANIISKK</sequence>
<accession>X1KHQ5</accession>